<dbReference type="KEGG" id="lali:LA20249_07190"/>
<evidence type="ECO:0000313" key="2">
    <source>
        <dbReference type="EMBL" id="AUI71973.1"/>
    </source>
</evidence>
<keyword evidence="1" id="KW-0079">Bacteriocin immunity</keyword>
<organism evidence="2 3">
    <name type="scientific">Companilactobacillus alimentarius DSM 20249</name>
    <dbReference type="NCBI Taxonomy" id="1423720"/>
    <lineage>
        <taxon>Bacteria</taxon>
        <taxon>Bacillati</taxon>
        <taxon>Bacillota</taxon>
        <taxon>Bacilli</taxon>
        <taxon>Lactobacillales</taxon>
        <taxon>Lactobacillaceae</taxon>
        <taxon>Companilactobacillus</taxon>
    </lineage>
</organism>
<dbReference type="EMBL" id="CP018867">
    <property type="protein sequence ID" value="AUI71973.1"/>
    <property type="molecule type" value="Genomic_DNA"/>
</dbReference>
<evidence type="ECO:0000256" key="1">
    <source>
        <dbReference type="ARBA" id="ARBA00023025"/>
    </source>
</evidence>
<keyword evidence="3" id="KW-1185">Reference proteome</keyword>
<accession>A0A2K9HNV0</accession>
<gene>
    <name evidence="2" type="ORF">LA20249_07190</name>
</gene>
<sequence length="111" mass="13112">MREDLSNMIKIAYQRVTDSKYIETRKELLRLYKKLNGGEDPIKIMLELRKALLQSDSSLNLKNRISGLPIEYSNLFHFIDPRLKKIDVKTLNRYSRYGFIPLKFGSTIKYP</sequence>
<dbReference type="RefSeq" id="WP_057737098.1">
    <property type="nucleotide sequence ID" value="NZ_AZDQ01000005.1"/>
</dbReference>
<dbReference type="AlphaFoldDB" id="A0A2K9HNV0"/>
<dbReference type="GO" id="GO:0030153">
    <property type="term" value="P:bacteriocin immunity"/>
    <property type="evidence" value="ECO:0007669"/>
    <property type="project" value="UniProtKB-KW"/>
</dbReference>
<reference evidence="2 3" key="1">
    <citation type="submission" date="2016-12" db="EMBL/GenBank/DDBJ databases">
        <title>The whole genome sequencing and assembly of Lactobacillus alimentarius DSM 20249T strain.</title>
        <authorList>
            <person name="Lee Y.-J."/>
            <person name="Yi H."/>
            <person name="Bahn Y.-S."/>
            <person name="Kim J.F."/>
            <person name="Lee D.-W."/>
        </authorList>
    </citation>
    <scope>NUCLEOTIDE SEQUENCE [LARGE SCALE GENOMIC DNA]</scope>
    <source>
        <strain evidence="2 3">DSM 20249</strain>
    </source>
</reference>
<evidence type="ECO:0008006" key="4">
    <source>
        <dbReference type="Google" id="ProtNLM"/>
    </source>
</evidence>
<dbReference type="Gene3D" id="1.20.1440.50">
    <property type="entry name" value="Ta0600-like"/>
    <property type="match status" value="1"/>
</dbReference>
<name>A0A2K9HNV0_9LACO</name>
<dbReference type="InterPro" id="IPR023130">
    <property type="entry name" value="Ta0600-like_sf"/>
</dbReference>
<evidence type="ECO:0000313" key="3">
    <source>
        <dbReference type="Proteomes" id="UP000234653"/>
    </source>
</evidence>
<protein>
    <recommendedName>
        <fullName evidence="4">Bacteriocin immunity protein</fullName>
    </recommendedName>
</protein>
<dbReference type="OrthoDB" id="2297039at2"/>
<proteinExistence type="predicted"/>
<dbReference type="Proteomes" id="UP000234653">
    <property type="component" value="Chromosome"/>
</dbReference>